<feature type="transmembrane region" description="Helical" evidence="1">
    <location>
        <begin position="174"/>
        <end position="192"/>
    </location>
</feature>
<feature type="transmembrane region" description="Helical" evidence="1">
    <location>
        <begin position="55"/>
        <end position="76"/>
    </location>
</feature>
<feature type="transmembrane region" description="Helical" evidence="1">
    <location>
        <begin position="351"/>
        <end position="371"/>
    </location>
</feature>
<evidence type="ECO:0000313" key="2">
    <source>
        <dbReference type="EMBL" id="QVV88040.1"/>
    </source>
</evidence>
<feature type="transmembrane region" description="Helical" evidence="1">
    <location>
        <begin position="21"/>
        <end position="43"/>
    </location>
</feature>
<gene>
    <name evidence="2" type="ORF">KHC33_11940</name>
</gene>
<evidence type="ECO:0000256" key="1">
    <source>
        <dbReference type="SAM" id="Phobius"/>
    </source>
</evidence>
<feature type="transmembrane region" description="Helical" evidence="1">
    <location>
        <begin position="212"/>
        <end position="233"/>
    </location>
</feature>
<keyword evidence="3" id="KW-1185">Reference proteome</keyword>
<dbReference type="GeneID" id="65097906"/>
<dbReference type="AlphaFoldDB" id="A0A8E7AVH1"/>
<keyword evidence="1" id="KW-1133">Transmembrane helix</keyword>
<feature type="transmembrane region" description="Helical" evidence="1">
    <location>
        <begin position="308"/>
        <end position="339"/>
    </location>
</feature>
<protein>
    <submittedName>
        <fullName evidence="2">Uncharacterized protein</fullName>
    </submittedName>
</protein>
<organism evidence="2 3">
    <name type="scientific">Methanospirillum purgamenti</name>
    <dbReference type="NCBI Taxonomy" id="2834276"/>
    <lineage>
        <taxon>Archaea</taxon>
        <taxon>Methanobacteriati</taxon>
        <taxon>Methanobacteriota</taxon>
        <taxon>Stenosarchaea group</taxon>
        <taxon>Methanomicrobia</taxon>
        <taxon>Methanomicrobiales</taxon>
        <taxon>Methanospirillaceae</taxon>
        <taxon>Methanospirillum</taxon>
    </lineage>
</organism>
<keyword evidence="1" id="KW-0472">Membrane</keyword>
<dbReference type="Proteomes" id="UP000680656">
    <property type="component" value="Chromosome"/>
</dbReference>
<accession>A0A8E7AVH1</accession>
<reference evidence="2 3" key="1">
    <citation type="submission" date="2021-05" db="EMBL/GenBank/DDBJ databases">
        <title>A novel Methanospirillum isolate from a pyrite-forming mixed culture.</title>
        <authorList>
            <person name="Bunk B."/>
            <person name="Sproer C."/>
            <person name="Spring S."/>
            <person name="Pester M."/>
        </authorList>
    </citation>
    <scope>NUCLEOTIDE SEQUENCE [LARGE SCALE GENOMIC DNA]</scope>
    <source>
        <strain evidence="2 3">J.3.6.1-F.2.7.3</strain>
    </source>
</reference>
<feature type="transmembrane region" description="Helical" evidence="1">
    <location>
        <begin position="141"/>
        <end position="167"/>
    </location>
</feature>
<evidence type="ECO:0000313" key="3">
    <source>
        <dbReference type="Proteomes" id="UP000680656"/>
    </source>
</evidence>
<feature type="transmembrane region" description="Helical" evidence="1">
    <location>
        <begin position="406"/>
        <end position="428"/>
    </location>
</feature>
<feature type="transmembrane region" description="Helical" evidence="1">
    <location>
        <begin position="434"/>
        <end position="453"/>
    </location>
</feature>
<name>A0A8E7AVH1_9EURY</name>
<keyword evidence="1" id="KW-0812">Transmembrane</keyword>
<dbReference type="KEGG" id="mrtj:KHC33_11940"/>
<sequence length="468" mass="52539">MAGLFYNMMKEEWRVHSTMFGSLNFALFPVMILAIGFMGTFLLPLISASMPLGDLVILIHAQYLMLGFMVGAFGLLGNEVMNRRFGQASLLAFSARTLPLSPRYIFSIFVLKDTLYYFILWIFPLGAGFLIGSFFTGIPVYYPVIVLLTLTLSFLTGMSVVFFLSSLYQRSVKVLFIFLIFAGLVFLGWFMFTGTNPATLFPPLILFYQFSWDILIGSCMVVLVPCCISLLLFSPDIQSGTKIYPNRMKPLICHLNRFPNPPLAAKDVIDLWRSGSIVGQTIFSFLVPLIIIWFFLSLLDEYVSTIHLLLTFAMITGIIASTMYTWLCMFDSFSVYALLPLHVKDVISSKITSFTLLQVIPVFFIGVITFLSGQGEFLLPVLVLTLSVSYYVLSVSIWLTGLSPSVLVYNVRVMVQYFLLIGLALSVFGSLTSINLWFGLAGVILFIPAYGFIQLGIRKWENEEMVGN</sequence>
<proteinExistence type="predicted"/>
<feature type="transmembrane region" description="Helical" evidence="1">
    <location>
        <begin position="377"/>
        <end position="399"/>
    </location>
</feature>
<dbReference type="RefSeq" id="WP_214418857.1">
    <property type="nucleotide sequence ID" value="NZ_CP075546.1"/>
</dbReference>
<feature type="transmembrane region" description="Helical" evidence="1">
    <location>
        <begin position="277"/>
        <end position="296"/>
    </location>
</feature>
<feature type="transmembrane region" description="Helical" evidence="1">
    <location>
        <begin position="115"/>
        <end position="135"/>
    </location>
</feature>
<dbReference type="EMBL" id="CP075546">
    <property type="protein sequence ID" value="QVV88040.1"/>
    <property type="molecule type" value="Genomic_DNA"/>
</dbReference>